<keyword evidence="1 2" id="KW-0694">RNA-binding</keyword>
<feature type="domain" description="RRM" evidence="4">
    <location>
        <begin position="70"/>
        <end position="145"/>
    </location>
</feature>
<name>A0A8H3GSU4_9AGAM</name>
<dbReference type="InterPro" id="IPR035979">
    <property type="entry name" value="RBD_domain_sf"/>
</dbReference>
<evidence type="ECO:0000256" key="1">
    <source>
        <dbReference type="ARBA" id="ARBA00022884"/>
    </source>
</evidence>
<sequence>MSGPHRRGNTTRGHSDYRAYSRNQRIIGSNAGRVPPAWRYQRPRAPRIMHESELVNLGGGYARLPHQEGSKIYISHLPPDVDDLDVNQLLTETIGPVVYAFVVYDARGMTKMSAVASFVDPEHAFKAVELYNGKVIDGKEPIRVEQIGMNPKLRTGPLMNSRDNTSVAKAGTVGQGAKSLIDRVTQAPKPPASLLNRVSARPAPLFPTPVTTNDSVKKLPDRIQPISTTTNGAAHAHPPPKLKRVKKGPKRLQKFAQLQQLEQEMDQYRSSAPTGLGLRG</sequence>
<dbReference type="InterPro" id="IPR051229">
    <property type="entry name" value="ALYREF_mRNA_export"/>
</dbReference>
<evidence type="ECO:0000256" key="3">
    <source>
        <dbReference type="SAM" id="MobiDB-lite"/>
    </source>
</evidence>
<evidence type="ECO:0000313" key="5">
    <source>
        <dbReference type="EMBL" id="CAE6463631.1"/>
    </source>
</evidence>
<proteinExistence type="predicted"/>
<dbReference type="GO" id="GO:0005634">
    <property type="term" value="C:nucleus"/>
    <property type="evidence" value="ECO:0007669"/>
    <property type="project" value="TreeGrafter"/>
</dbReference>
<feature type="region of interest" description="Disordered" evidence="3">
    <location>
        <begin position="226"/>
        <end position="250"/>
    </location>
</feature>
<evidence type="ECO:0000256" key="2">
    <source>
        <dbReference type="PROSITE-ProRule" id="PRU00176"/>
    </source>
</evidence>
<dbReference type="PANTHER" id="PTHR19965">
    <property type="entry name" value="RNA AND EXPORT FACTOR BINDING PROTEIN"/>
    <property type="match status" value="1"/>
</dbReference>
<dbReference type="SMART" id="SM00360">
    <property type="entry name" value="RRM"/>
    <property type="match status" value="1"/>
</dbReference>
<dbReference type="EMBL" id="CAJMWR010003611">
    <property type="protein sequence ID" value="CAE6463631.1"/>
    <property type="molecule type" value="Genomic_DNA"/>
</dbReference>
<accession>A0A8H3GSU4</accession>
<dbReference type="GO" id="GO:0003729">
    <property type="term" value="F:mRNA binding"/>
    <property type="evidence" value="ECO:0007669"/>
    <property type="project" value="TreeGrafter"/>
</dbReference>
<comment type="caution">
    <text evidence="5">The sequence shown here is derived from an EMBL/GenBank/DDBJ whole genome shotgun (WGS) entry which is preliminary data.</text>
</comment>
<evidence type="ECO:0000259" key="4">
    <source>
        <dbReference type="PROSITE" id="PS50102"/>
    </source>
</evidence>
<evidence type="ECO:0000313" key="6">
    <source>
        <dbReference type="Proteomes" id="UP000663840"/>
    </source>
</evidence>
<feature type="region of interest" description="Disordered" evidence="3">
    <location>
        <begin position="1"/>
        <end position="22"/>
    </location>
</feature>
<dbReference type="InterPro" id="IPR012677">
    <property type="entry name" value="Nucleotide-bd_a/b_plait_sf"/>
</dbReference>
<dbReference type="PROSITE" id="PS50102">
    <property type="entry name" value="RRM"/>
    <property type="match status" value="1"/>
</dbReference>
<dbReference type="Gene3D" id="3.30.70.330">
    <property type="match status" value="1"/>
</dbReference>
<protein>
    <recommendedName>
        <fullName evidence="4">RRM domain-containing protein</fullName>
    </recommendedName>
</protein>
<gene>
    <name evidence="5" type="ORF">RDB_LOCUS106634</name>
</gene>
<dbReference type="SUPFAM" id="SSF54928">
    <property type="entry name" value="RNA-binding domain, RBD"/>
    <property type="match status" value="1"/>
</dbReference>
<dbReference type="AlphaFoldDB" id="A0A8H3GSU4"/>
<dbReference type="CDD" id="cd00590">
    <property type="entry name" value="RRM_SF"/>
    <property type="match status" value="1"/>
</dbReference>
<dbReference type="Proteomes" id="UP000663840">
    <property type="component" value="Unassembled WGS sequence"/>
</dbReference>
<dbReference type="InterPro" id="IPR000504">
    <property type="entry name" value="RRM_dom"/>
</dbReference>
<feature type="compositionally biased region" description="Basic residues" evidence="3">
    <location>
        <begin position="238"/>
        <end position="250"/>
    </location>
</feature>
<dbReference type="Pfam" id="PF00076">
    <property type="entry name" value="RRM_1"/>
    <property type="match status" value="1"/>
</dbReference>
<organism evidence="5 6">
    <name type="scientific">Rhizoctonia solani</name>
    <dbReference type="NCBI Taxonomy" id="456999"/>
    <lineage>
        <taxon>Eukaryota</taxon>
        <taxon>Fungi</taxon>
        <taxon>Dikarya</taxon>
        <taxon>Basidiomycota</taxon>
        <taxon>Agaricomycotina</taxon>
        <taxon>Agaricomycetes</taxon>
        <taxon>Cantharellales</taxon>
        <taxon>Ceratobasidiaceae</taxon>
        <taxon>Rhizoctonia</taxon>
    </lineage>
</organism>
<dbReference type="PANTHER" id="PTHR19965:SF35">
    <property type="entry name" value="RNA ANNEALING PROTEIN YRA1"/>
    <property type="match status" value="1"/>
</dbReference>
<reference evidence="5" key="1">
    <citation type="submission" date="2021-01" db="EMBL/GenBank/DDBJ databases">
        <authorList>
            <person name="Kaushik A."/>
        </authorList>
    </citation>
    <scope>NUCLEOTIDE SEQUENCE</scope>
    <source>
        <strain evidence="5">AG1-1A</strain>
    </source>
</reference>